<accession>A0A9I9EGQ5</accession>
<evidence type="ECO:0000313" key="2">
    <source>
        <dbReference type="EnsemblPlants" id="MELO3C033554.2.1"/>
    </source>
</evidence>
<dbReference type="AlphaFoldDB" id="A0A9I9EGQ5"/>
<reference evidence="2" key="1">
    <citation type="submission" date="2023-03" db="UniProtKB">
        <authorList>
            <consortium name="EnsemblPlants"/>
        </authorList>
    </citation>
    <scope>IDENTIFICATION</scope>
</reference>
<evidence type="ECO:0000256" key="1">
    <source>
        <dbReference type="SAM" id="SignalP"/>
    </source>
</evidence>
<protein>
    <submittedName>
        <fullName evidence="2">Uncharacterized protein</fullName>
    </submittedName>
</protein>
<proteinExistence type="predicted"/>
<dbReference type="EnsemblPlants" id="MELO3C033554.2.1">
    <property type="protein sequence ID" value="MELO3C033554.2.1"/>
    <property type="gene ID" value="MELO3C033554.2"/>
</dbReference>
<feature type="signal peptide" evidence="1">
    <location>
        <begin position="1"/>
        <end position="17"/>
    </location>
</feature>
<sequence length="170" mass="19237">MFLFVCVSIFLTTTKLSFNDISNRNIVSSPSAIHRSQTLAVVSLRHPPLTALRPQPYTIFGRRITRTIQPIVAVFSLHHPPLAFDFRPPNHSNNPTARRRPPSSPSYHLVCLLNYRPPSSSSKRFLPSFSEDMVLFIVECGLPAFLCLGLQANQARNRPHSLNFSHSTMW</sequence>
<name>A0A9I9EGQ5_CUCME</name>
<organism evidence="2">
    <name type="scientific">Cucumis melo</name>
    <name type="common">Muskmelon</name>
    <dbReference type="NCBI Taxonomy" id="3656"/>
    <lineage>
        <taxon>Eukaryota</taxon>
        <taxon>Viridiplantae</taxon>
        <taxon>Streptophyta</taxon>
        <taxon>Embryophyta</taxon>
        <taxon>Tracheophyta</taxon>
        <taxon>Spermatophyta</taxon>
        <taxon>Magnoliopsida</taxon>
        <taxon>eudicotyledons</taxon>
        <taxon>Gunneridae</taxon>
        <taxon>Pentapetalae</taxon>
        <taxon>rosids</taxon>
        <taxon>fabids</taxon>
        <taxon>Cucurbitales</taxon>
        <taxon>Cucurbitaceae</taxon>
        <taxon>Benincaseae</taxon>
        <taxon>Cucumis</taxon>
    </lineage>
</organism>
<dbReference type="Gramene" id="MELO3C033554.2.1">
    <property type="protein sequence ID" value="MELO3C033554.2.1"/>
    <property type="gene ID" value="MELO3C033554.2"/>
</dbReference>
<feature type="chain" id="PRO_5039943274" evidence="1">
    <location>
        <begin position="18"/>
        <end position="170"/>
    </location>
</feature>
<keyword evidence="1" id="KW-0732">Signal</keyword>